<evidence type="ECO:0000313" key="2">
    <source>
        <dbReference type="EMBL" id="KAF6040525.1"/>
    </source>
</evidence>
<evidence type="ECO:0000256" key="1">
    <source>
        <dbReference type="SAM" id="SignalP"/>
    </source>
</evidence>
<proteinExistence type="predicted"/>
<dbReference type="EMBL" id="VXIV02000135">
    <property type="protein sequence ID" value="KAF6040525.1"/>
    <property type="molecule type" value="Genomic_DNA"/>
</dbReference>
<comment type="caution">
    <text evidence="2">The sequence shown here is derived from an EMBL/GenBank/DDBJ whole genome shotgun (WGS) entry which is preliminary data.</text>
</comment>
<accession>A0A7J7KR01</accession>
<keyword evidence="3" id="KW-1185">Reference proteome</keyword>
<protein>
    <recommendedName>
        <fullName evidence="4">Secreted protein</fullName>
    </recommendedName>
</protein>
<sequence>MALLRVAAILMFLTSRVTSDGQVTSGLERRLSFKSEFDVRCELIDYDNDSRRSLRTSIIRRKDQLQGLCEEVLHGRRNQCT</sequence>
<evidence type="ECO:0008006" key="4">
    <source>
        <dbReference type="Google" id="ProtNLM"/>
    </source>
</evidence>
<keyword evidence="1" id="KW-0732">Signal</keyword>
<feature type="chain" id="PRO_5029915266" description="Secreted protein" evidence="1">
    <location>
        <begin position="20"/>
        <end position="81"/>
    </location>
</feature>
<organism evidence="2 3">
    <name type="scientific">Bugula neritina</name>
    <name type="common">Brown bryozoan</name>
    <name type="synonym">Sertularia neritina</name>
    <dbReference type="NCBI Taxonomy" id="10212"/>
    <lineage>
        <taxon>Eukaryota</taxon>
        <taxon>Metazoa</taxon>
        <taxon>Spiralia</taxon>
        <taxon>Lophotrochozoa</taxon>
        <taxon>Bryozoa</taxon>
        <taxon>Gymnolaemata</taxon>
        <taxon>Cheilostomatida</taxon>
        <taxon>Flustrina</taxon>
        <taxon>Buguloidea</taxon>
        <taxon>Bugulidae</taxon>
        <taxon>Bugula</taxon>
    </lineage>
</organism>
<name>A0A7J7KR01_BUGNE</name>
<gene>
    <name evidence="2" type="ORF">EB796_001162</name>
</gene>
<dbReference type="AlphaFoldDB" id="A0A7J7KR01"/>
<dbReference type="Proteomes" id="UP000593567">
    <property type="component" value="Unassembled WGS sequence"/>
</dbReference>
<evidence type="ECO:0000313" key="3">
    <source>
        <dbReference type="Proteomes" id="UP000593567"/>
    </source>
</evidence>
<feature type="signal peptide" evidence="1">
    <location>
        <begin position="1"/>
        <end position="19"/>
    </location>
</feature>
<reference evidence="2" key="1">
    <citation type="submission" date="2020-06" db="EMBL/GenBank/DDBJ databases">
        <title>Draft genome of Bugula neritina, a colonial animal packing powerful symbionts and potential medicines.</title>
        <authorList>
            <person name="Rayko M."/>
        </authorList>
    </citation>
    <scope>NUCLEOTIDE SEQUENCE [LARGE SCALE GENOMIC DNA]</scope>
    <source>
        <strain evidence="2">Kwan_BN1</strain>
    </source>
</reference>